<dbReference type="CDD" id="cd12148">
    <property type="entry name" value="fungal_TF_MHR"/>
    <property type="match status" value="1"/>
</dbReference>
<proteinExistence type="predicted"/>
<evidence type="ECO:0000313" key="5">
    <source>
        <dbReference type="EMBL" id="KAI1857639.1"/>
    </source>
</evidence>
<dbReference type="InterPro" id="IPR050613">
    <property type="entry name" value="Sec_Metabolite_Reg"/>
</dbReference>
<keyword evidence="2" id="KW-0539">Nucleus</keyword>
<dbReference type="PANTHER" id="PTHR31001:SF85">
    <property type="entry name" value="ZN(II)2CYS6 TRANSCRIPTION FACTOR (EUROFUNG)"/>
    <property type="match status" value="1"/>
</dbReference>
<sequence>MTGLDNVIFYAGEKSPSPAGVTCTPSTPAPARKRRRPNQDLQQRLAKCEELLQEYATAKPPSTNGEPANPEETWRSLGKLIIDDGSVRFMDSFLWATVHDEVRAMREIVDEDDKDDESSGVTPADGQTPDHHTGLLLSDGSDSNLADLHPEPAHVFRLWQTFLERVNPLTKVIHVPSVQPLVVEAATNKDNLPKNVEALLFSIYTLGVVAMSESECIAVLGIPKDDAFARFSKGARVALMRIGILHKYDLVVLQAMVLYLTSISGRYDRHAAWILNGVIIRIAQKMGLHRDGELLGLSPFDTEMRRRVWWQIILLDAVYAMMSGLGPSMLPRHWDTKEPRNVNDADLFPTMTKVEAKDGPTDMVFCLISYEIARLLMEYPGLESVILQNELGTADSPGTSEVEAARRRINDLDFAIGEILRKYGDPSMGPIHELAAEQRPMMVNKLRELICPPREQPEWGNEILTPKDNLFKIAITTGEHSLRMYLHTQKRGHFLWFVMTHFQVEVFLFMVGQLCSRTSGQLVDRAWHVVDQFYHYHTEMFKLSIKPHGSLAVFLLRAWRKREGVLRASTGNTPTTPWYIVRLQELLGADAEAQEAVDDETKVPLPSVNVDGMANSVDMPWDQMLGFIDTSSVHWDMFGQGGQTMGTDYANYGSSHLGQFHHVNQWL</sequence>
<protein>
    <recommendedName>
        <fullName evidence="4">Xylanolytic transcriptional activator regulatory domain-containing protein</fullName>
    </recommendedName>
</protein>
<dbReference type="GO" id="GO:0008270">
    <property type="term" value="F:zinc ion binding"/>
    <property type="evidence" value="ECO:0007669"/>
    <property type="project" value="InterPro"/>
</dbReference>
<evidence type="ECO:0000256" key="1">
    <source>
        <dbReference type="ARBA" id="ARBA00004123"/>
    </source>
</evidence>
<dbReference type="Pfam" id="PF04082">
    <property type="entry name" value="Fungal_trans"/>
    <property type="match status" value="1"/>
</dbReference>
<gene>
    <name evidence="5" type="ORF">JX265_011054</name>
</gene>
<dbReference type="AlphaFoldDB" id="A0A9Q0AJY5"/>
<feature type="region of interest" description="Disordered" evidence="3">
    <location>
        <begin position="12"/>
        <end position="41"/>
    </location>
</feature>
<evidence type="ECO:0000313" key="6">
    <source>
        <dbReference type="Proteomes" id="UP000829685"/>
    </source>
</evidence>
<evidence type="ECO:0000256" key="2">
    <source>
        <dbReference type="ARBA" id="ARBA00023242"/>
    </source>
</evidence>
<dbReference type="GO" id="GO:0003677">
    <property type="term" value="F:DNA binding"/>
    <property type="evidence" value="ECO:0007669"/>
    <property type="project" value="InterPro"/>
</dbReference>
<evidence type="ECO:0000256" key="3">
    <source>
        <dbReference type="SAM" id="MobiDB-lite"/>
    </source>
</evidence>
<feature type="region of interest" description="Disordered" evidence="3">
    <location>
        <begin position="109"/>
        <end position="139"/>
    </location>
</feature>
<dbReference type="EMBL" id="JAFIMR010000039">
    <property type="protein sequence ID" value="KAI1857639.1"/>
    <property type="molecule type" value="Genomic_DNA"/>
</dbReference>
<feature type="compositionally biased region" description="Acidic residues" evidence="3">
    <location>
        <begin position="109"/>
        <end position="118"/>
    </location>
</feature>
<dbReference type="PANTHER" id="PTHR31001">
    <property type="entry name" value="UNCHARACTERIZED TRANSCRIPTIONAL REGULATORY PROTEIN"/>
    <property type="match status" value="1"/>
</dbReference>
<dbReference type="SMART" id="SM00906">
    <property type="entry name" value="Fungal_trans"/>
    <property type="match status" value="1"/>
</dbReference>
<comment type="caution">
    <text evidence="5">The sequence shown here is derived from an EMBL/GenBank/DDBJ whole genome shotgun (WGS) entry which is preliminary data.</text>
</comment>
<keyword evidence="6" id="KW-1185">Reference proteome</keyword>
<dbReference type="OrthoDB" id="2269373at2759"/>
<dbReference type="GO" id="GO:0005634">
    <property type="term" value="C:nucleus"/>
    <property type="evidence" value="ECO:0007669"/>
    <property type="project" value="UniProtKB-SubCell"/>
</dbReference>
<feature type="domain" description="Xylanolytic transcriptional activator regulatory" evidence="4">
    <location>
        <begin position="272"/>
        <end position="345"/>
    </location>
</feature>
<dbReference type="InterPro" id="IPR007219">
    <property type="entry name" value="XnlR_reg_dom"/>
</dbReference>
<reference evidence="5" key="1">
    <citation type="submission" date="2021-03" db="EMBL/GenBank/DDBJ databases">
        <title>Revisited historic fungal species revealed as producer of novel bioactive compounds through whole genome sequencing and comparative genomics.</title>
        <authorList>
            <person name="Vignolle G.A."/>
            <person name="Hochenegger N."/>
            <person name="Mach R.L."/>
            <person name="Mach-Aigner A.R."/>
            <person name="Javad Rahimi M."/>
            <person name="Salim K.A."/>
            <person name="Chan C.M."/>
            <person name="Lim L.B.L."/>
            <person name="Cai F."/>
            <person name="Druzhinina I.S."/>
            <person name="U'Ren J.M."/>
            <person name="Derntl C."/>
        </authorList>
    </citation>
    <scope>NUCLEOTIDE SEQUENCE</scope>
    <source>
        <strain evidence="5">TUCIM 5799</strain>
    </source>
</reference>
<comment type="subcellular location">
    <subcellularLocation>
        <location evidence="1">Nucleus</location>
    </subcellularLocation>
</comment>
<dbReference type="GO" id="GO:0006351">
    <property type="term" value="P:DNA-templated transcription"/>
    <property type="evidence" value="ECO:0007669"/>
    <property type="project" value="InterPro"/>
</dbReference>
<evidence type="ECO:0000259" key="4">
    <source>
        <dbReference type="SMART" id="SM00906"/>
    </source>
</evidence>
<organism evidence="5 6">
    <name type="scientific">Neoarthrinium moseri</name>
    <dbReference type="NCBI Taxonomy" id="1658444"/>
    <lineage>
        <taxon>Eukaryota</taxon>
        <taxon>Fungi</taxon>
        <taxon>Dikarya</taxon>
        <taxon>Ascomycota</taxon>
        <taxon>Pezizomycotina</taxon>
        <taxon>Sordariomycetes</taxon>
        <taxon>Xylariomycetidae</taxon>
        <taxon>Amphisphaeriales</taxon>
        <taxon>Apiosporaceae</taxon>
        <taxon>Neoarthrinium</taxon>
    </lineage>
</organism>
<name>A0A9Q0AJY5_9PEZI</name>
<dbReference type="Proteomes" id="UP000829685">
    <property type="component" value="Unassembled WGS sequence"/>
</dbReference>
<accession>A0A9Q0AJY5</accession>